<dbReference type="EMBL" id="LUCM01008836">
    <property type="protein sequence ID" value="KAA0187863.1"/>
    <property type="molecule type" value="Genomic_DNA"/>
</dbReference>
<proteinExistence type="predicted"/>
<keyword evidence="3" id="KW-1185">Reference proteome</keyword>
<organism evidence="2 3">
    <name type="scientific">Fasciolopsis buskii</name>
    <dbReference type="NCBI Taxonomy" id="27845"/>
    <lineage>
        <taxon>Eukaryota</taxon>
        <taxon>Metazoa</taxon>
        <taxon>Spiralia</taxon>
        <taxon>Lophotrochozoa</taxon>
        <taxon>Platyhelminthes</taxon>
        <taxon>Trematoda</taxon>
        <taxon>Digenea</taxon>
        <taxon>Plagiorchiida</taxon>
        <taxon>Echinostomata</taxon>
        <taxon>Echinostomatoidea</taxon>
        <taxon>Fasciolidae</taxon>
        <taxon>Fasciolopsis</taxon>
    </lineage>
</organism>
<comment type="caution">
    <text evidence="2">The sequence shown here is derived from an EMBL/GenBank/DDBJ whole genome shotgun (WGS) entry which is preliminary data.</text>
</comment>
<gene>
    <name evidence="2" type="ORF">FBUS_10412</name>
</gene>
<reference evidence="2" key="1">
    <citation type="submission" date="2019-05" db="EMBL/GenBank/DDBJ databases">
        <title>Annotation for the trematode Fasciolopsis buski.</title>
        <authorList>
            <person name="Choi Y.-J."/>
        </authorList>
    </citation>
    <scope>NUCLEOTIDE SEQUENCE</scope>
    <source>
        <strain evidence="2">HT</strain>
        <tissue evidence="2">Whole worm</tissue>
    </source>
</reference>
<protein>
    <submittedName>
        <fullName evidence="2">Uncharacterized protein</fullName>
    </submittedName>
</protein>
<dbReference type="AlphaFoldDB" id="A0A8E0RMH7"/>
<evidence type="ECO:0000313" key="2">
    <source>
        <dbReference type="EMBL" id="KAA0187863.1"/>
    </source>
</evidence>
<accession>A0A8E0RMH7</accession>
<feature type="transmembrane region" description="Helical" evidence="1">
    <location>
        <begin position="101"/>
        <end position="121"/>
    </location>
</feature>
<dbReference type="OrthoDB" id="207378at2759"/>
<keyword evidence="1" id="KW-0812">Transmembrane</keyword>
<keyword evidence="1" id="KW-1133">Transmembrane helix</keyword>
<evidence type="ECO:0000313" key="3">
    <source>
        <dbReference type="Proteomes" id="UP000728185"/>
    </source>
</evidence>
<name>A0A8E0RMH7_9TREM</name>
<dbReference type="Proteomes" id="UP000728185">
    <property type="component" value="Unassembled WGS sequence"/>
</dbReference>
<keyword evidence="1" id="KW-0472">Membrane</keyword>
<sequence>MTVTPLSPKVDDPALQRQAVITSDQWSAPYVDKLRLAVLFPNPPNIRWTTPTVRLKSSTILTTLCAYSAPFNAWKICTARGPTVILADGTEREHPLTCLDGIRLITMMWIIFGHLLLFLLYTSSNSAEKIHP</sequence>
<evidence type="ECO:0000256" key="1">
    <source>
        <dbReference type="SAM" id="Phobius"/>
    </source>
</evidence>